<dbReference type="AlphaFoldDB" id="A0A2A4FYL3"/>
<reference evidence="3 4" key="1">
    <citation type="submission" date="2017-09" db="EMBL/GenBank/DDBJ databases">
        <title>The Catabolism of 3,6-Dichlorosalicylic acid is Initiated by the Cytochrome P450 Monooxygenase DsmABC in Rhizorhabdus dicambivorans Ndbn-20.</title>
        <authorList>
            <person name="Na L."/>
        </authorList>
    </citation>
    <scope>NUCLEOTIDE SEQUENCE [LARGE SCALE GENOMIC DNA]</scope>
    <source>
        <strain evidence="3 4">Ndbn-20m</strain>
    </source>
</reference>
<comment type="caution">
    <text evidence="3">The sequence shown here is derived from an EMBL/GenBank/DDBJ whole genome shotgun (WGS) entry which is preliminary data.</text>
</comment>
<sequence length="113" mass="11521">MRKLLLTGLAVAGLAGLVAPGAALAGDEDQARVAIAAAKAKLDAAEKAGVGGKAGDVLNRSRTVLEQANVQFRKDEDRAAKALAFQADALADLATATAELRGLEEERAKVAVN</sequence>
<proteinExistence type="predicted"/>
<evidence type="ECO:0008006" key="5">
    <source>
        <dbReference type="Google" id="ProtNLM"/>
    </source>
</evidence>
<feature type="signal peptide" evidence="2">
    <location>
        <begin position="1"/>
        <end position="25"/>
    </location>
</feature>
<accession>A0A2A4FYL3</accession>
<evidence type="ECO:0000256" key="1">
    <source>
        <dbReference type="SAM" id="Coils"/>
    </source>
</evidence>
<evidence type="ECO:0000256" key="2">
    <source>
        <dbReference type="SAM" id="SignalP"/>
    </source>
</evidence>
<protein>
    <recommendedName>
        <fullName evidence="5">DUF4398 domain-containing protein</fullName>
    </recommendedName>
</protein>
<evidence type="ECO:0000313" key="3">
    <source>
        <dbReference type="EMBL" id="PCE42831.1"/>
    </source>
</evidence>
<dbReference type="Proteomes" id="UP000218934">
    <property type="component" value="Unassembled WGS sequence"/>
</dbReference>
<organism evidence="3 4">
    <name type="scientific">Rhizorhabdus dicambivorans</name>
    <dbReference type="NCBI Taxonomy" id="1850238"/>
    <lineage>
        <taxon>Bacteria</taxon>
        <taxon>Pseudomonadati</taxon>
        <taxon>Pseudomonadota</taxon>
        <taxon>Alphaproteobacteria</taxon>
        <taxon>Sphingomonadales</taxon>
        <taxon>Sphingomonadaceae</taxon>
        <taxon>Rhizorhabdus</taxon>
    </lineage>
</organism>
<name>A0A2A4FYL3_9SPHN</name>
<keyword evidence="1" id="KW-0175">Coiled coil</keyword>
<keyword evidence="2" id="KW-0732">Signal</keyword>
<feature type="chain" id="PRO_5013240749" description="DUF4398 domain-containing protein" evidence="2">
    <location>
        <begin position="26"/>
        <end position="113"/>
    </location>
</feature>
<dbReference type="EMBL" id="NWUF01000006">
    <property type="protein sequence ID" value="PCE42831.1"/>
    <property type="molecule type" value="Genomic_DNA"/>
</dbReference>
<keyword evidence="4" id="KW-1185">Reference proteome</keyword>
<gene>
    <name evidence="3" type="ORF">COO09_08360</name>
</gene>
<feature type="coiled-coil region" evidence="1">
    <location>
        <begin position="86"/>
        <end position="113"/>
    </location>
</feature>
<evidence type="ECO:0000313" key="4">
    <source>
        <dbReference type="Proteomes" id="UP000218934"/>
    </source>
</evidence>
<dbReference type="KEGG" id="rdi:CMV14_04225"/>
<dbReference type="Gene3D" id="1.20.1270.390">
    <property type="match status" value="1"/>
</dbReference>
<dbReference type="RefSeq" id="WP_066959480.1">
    <property type="nucleotide sequence ID" value="NZ_CP023449.1"/>
</dbReference>